<evidence type="ECO:0000256" key="3">
    <source>
        <dbReference type="SAM" id="Phobius"/>
    </source>
</evidence>
<dbReference type="Proteomes" id="UP000054279">
    <property type="component" value="Unassembled WGS sequence"/>
</dbReference>
<keyword evidence="3" id="KW-0472">Membrane</keyword>
<accession>A0A0C9V738</accession>
<evidence type="ECO:0000313" key="5">
    <source>
        <dbReference type="EMBL" id="KIJ37352.1"/>
    </source>
</evidence>
<evidence type="ECO:0000256" key="2">
    <source>
        <dbReference type="PROSITE-ProRule" id="PRU00176"/>
    </source>
</evidence>
<evidence type="ECO:0000256" key="1">
    <source>
        <dbReference type="ARBA" id="ARBA00022884"/>
    </source>
</evidence>
<dbReference type="AlphaFoldDB" id="A0A0C9V738"/>
<feature type="transmembrane region" description="Helical" evidence="3">
    <location>
        <begin position="215"/>
        <end position="236"/>
    </location>
</feature>
<sequence>MVHKPSGPSKTVYLGRLPSTLRPDEILRYLATYGEIMESRIMDGFGFVEFKRLKDAKEVVAAFNRRPFLGEQLSHSFHTVTMLYTIVLYPPLSIGCEFAKPKSAESVSPRSLPEERREAPKSVTARYCVWVFNLSEWTRWQDLKDFGRTGGRSVAFSDIDSSDQSLGFIEYYSAYDAIAAANLLDKTELRGNIVRVKTQQELVKIVNENRRKEGAHASLVIVIVIIALALALRVVIPRGQPIIITNPIPAARVVKKIAEDTGITKNTIMVIHWTMVTTSSRNAIASPIIQA</sequence>
<dbReference type="SUPFAM" id="SSF54928">
    <property type="entry name" value="RNA-binding domain, RBD"/>
    <property type="match status" value="1"/>
</dbReference>
<gene>
    <name evidence="5" type="ORF">M422DRAFT_260012</name>
</gene>
<dbReference type="GO" id="GO:0003729">
    <property type="term" value="F:mRNA binding"/>
    <property type="evidence" value="ECO:0007669"/>
    <property type="project" value="TreeGrafter"/>
</dbReference>
<proteinExistence type="predicted"/>
<reference evidence="5 6" key="1">
    <citation type="submission" date="2014-06" db="EMBL/GenBank/DDBJ databases">
        <title>Evolutionary Origins and Diversification of the Mycorrhizal Mutualists.</title>
        <authorList>
            <consortium name="DOE Joint Genome Institute"/>
            <consortium name="Mycorrhizal Genomics Consortium"/>
            <person name="Kohler A."/>
            <person name="Kuo A."/>
            <person name="Nagy L.G."/>
            <person name="Floudas D."/>
            <person name="Copeland A."/>
            <person name="Barry K.W."/>
            <person name="Cichocki N."/>
            <person name="Veneault-Fourrey C."/>
            <person name="LaButti K."/>
            <person name="Lindquist E.A."/>
            <person name="Lipzen A."/>
            <person name="Lundell T."/>
            <person name="Morin E."/>
            <person name="Murat C."/>
            <person name="Riley R."/>
            <person name="Ohm R."/>
            <person name="Sun H."/>
            <person name="Tunlid A."/>
            <person name="Henrissat B."/>
            <person name="Grigoriev I.V."/>
            <person name="Hibbett D.S."/>
            <person name="Martin F."/>
        </authorList>
    </citation>
    <scope>NUCLEOTIDE SEQUENCE [LARGE SCALE GENOMIC DNA]</scope>
    <source>
        <strain evidence="5 6">SS14</strain>
    </source>
</reference>
<dbReference type="InterPro" id="IPR050374">
    <property type="entry name" value="RRT5_SRSF_SR"/>
</dbReference>
<dbReference type="Gene3D" id="3.30.70.330">
    <property type="match status" value="2"/>
</dbReference>
<protein>
    <recommendedName>
        <fullName evidence="4">RRM domain-containing protein</fullName>
    </recommendedName>
</protein>
<organism evidence="5 6">
    <name type="scientific">Sphaerobolus stellatus (strain SS14)</name>
    <dbReference type="NCBI Taxonomy" id="990650"/>
    <lineage>
        <taxon>Eukaryota</taxon>
        <taxon>Fungi</taxon>
        <taxon>Dikarya</taxon>
        <taxon>Basidiomycota</taxon>
        <taxon>Agaricomycotina</taxon>
        <taxon>Agaricomycetes</taxon>
        <taxon>Phallomycetidae</taxon>
        <taxon>Geastrales</taxon>
        <taxon>Sphaerobolaceae</taxon>
        <taxon>Sphaerobolus</taxon>
    </lineage>
</organism>
<dbReference type="PANTHER" id="PTHR23003">
    <property type="entry name" value="RNA RECOGNITION MOTIF RRM DOMAIN CONTAINING PROTEIN"/>
    <property type="match status" value="1"/>
</dbReference>
<dbReference type="PROSITE" id="PS50102">
    <property type="entry name" value="RRM"/>
    <property type="match status" value="1"/>
</dbReference>
<dbReference type="OrthoDB" id="1099063at2759"/>
<dbReference type="GO" id="GO:0005634">
    <property type="term" value="C:nucleus"/>
    <property type="evidence" value="ECO:0007669"/>
    <property type="project" value="TreeGrafter"/>
</dbReference>
<dbReference type="HOGENOM" id="CLU_957031_0_0_1"/>
<evidence type="ECO:0000259" key="4">
    <source>
        <dbReference type="PROSITE" id="PS50102"/>
    </source>
</evidence>
<keyword evidence="3" id="KW-1133">Transmembrane helix</keyword>
<evidence type="ECO:0000313" key="6">
    <source>
        <dbReference type="Proteomes" id="UP000054279"/>
    </source>
</evidence>
<dbReference type="InterPro" id="IPR012677">
    <property type="entry name" value="Nucleotide-bd_a/b_plait_sf"/>
</dbReference>
<dbReference type="PANTHER" id="PTHR23003:SF51">
    <property type="entry name" value="SERINE-ARGININE PROTEIN 55"/>
    <property type="match status" value="1"/>
</dbReference>
<keyword evidence="1 2" id="KW-0694">RNA-binding</keyword>
<dbReference type="InterPro" id="IPR035979">
    <property type="entry name" value="RBD_domain_sf"/>
</dbReference>
<dbReference type="SMART" id="SM00360">
    <property type="entry name" value="RRM"/>
    <property type="match status" value="2"/>
</dbReference>
<dbReference type="GO" id="GO:0005737">
    <property type="term" value="C:cytoplasm"/>
    <property type="evidence" value="ECO:0007669"/>
    <property type="project" value="TreeGrafter"/>
</dbReference>
<dbReference type="EMBL" id="KN837169">
    <property type="protein sequence ID" value="KIJ37352.1"/>
    <property type="molecule type" value="Genomic_DNA"/>
</dbReference>
<keyword evidence="3" id="KW-0812">Transmembrane</keyword>
<keyword evidence="6" id="KW-1185">Reference proteome</keyword>
<dbReference type="InterPro" id="IPR000504">
    <property type="entry name" value="RRM_dom"/>
</dbReference>
<name>A0A0C9V738_SPHS4</name>
<feature type="domain" description="RRM" evidence="4">
    <location>
        <begin position="10"/>
        <end position="80"/>
    </location>
</feature>
<dbReference type="Pfam" id="PF00076">
    <property type="entry name" value="RRM_1"/>
    <property type="match status" value="1"/>
</dbReference>